<evidence type="ECO:0000313" key="4">
    <source>
        <dbReference type="Proteomes" id="UP000193920"/>
    </source>
</evidence>
<evidence type="ECO:0000256" key="1">
    <source>
        <dbReference type="ARBA" id="ARBA00009005"/>
    </source>
</evidence>
<evidence type="ECO:0000259" key="2">
    <source>
        <dbReference type="Pfam" id="PF00656"/>
    </source>
</evidence>
<protein>
    <recommendedName>
        <fullName evidence="2">Peptidase C14 caspase domain-containing protein</fullName>
    </recommendedName>
</protein>
<keyword evidence="4" id="KW-1185">Reference proteome</keyword>
<gene>
    <name evidence="3" type="ORF">LY90DRAFT_707056</name>
</gene>
<dbReference type="OrthoDB" id="3223806at2759"/>
<dbReference type="EMBL" id="MCOG01000243">
    <property type="protein sequence ID" value="ORY22731.1"/>
    <property type="molecule type" value="Genomic_DNA"/>
</dbReference>
<reference evidence="3 4" key="1">
    <citation type="submission" date="2016-08" db="EMBL/GenBank/DDBJ databases">
        <title>A Parts List for Fungal Cellulosomes Revealed by Comparative Genomics.</title>
        <authorList>
            <consortium name="DOE Joint Genome Institute"/>
            <person name="Haitjema C.H."/>
            <person name="Gilmore S.P."/>
            <person name="Henske J.K."/>
            <person name="Solomon K.V."/>
            <person name="De Groot R."/>
            <person name="Kuo A."/>
            <person name="Mondo S.J."/>
            <person name="Salamov A.A."/>
            <person name="Labutti K."/>
            <person name="Zhao Z."/>
            <person name="Chiniquy J."/>
            <person name="Barry K."/>
            <person name="Brewer H.M."/>
            <person name="Purvine S.O."/>
            <person name="Wright A.T."/>
            <person name="Boxma B."/>
            <person name="Van Alen T."/>
            <person name="Hackstein J.H."/>
            <person name="Baker S.E."/>
            <person name="Grigoriev I.V."/>
            <person name="O'Malley M.A."/>
        </authorList>
    </citation>
    <scope>NUCLEOTIDE SEQUENCE [LARGE SCALE GENOMIC DNA]</scope>
    <source>
        <strain evidence="3 4">G1</strain>
    </source>
</reference>
<accession>A0A1Y2AJJ9</accession>
<proteinExistence type="inferred from homology"/>
<organism evidence="3 4">
    <name type="scientific">Neocallimastix californiae</name>
    <dbReference type="NCBI Taxonomy" id="1754190"/>
    <lineage>
        <taxon>Eukaryota</taxon>
        <taxon>Fungi</taxon>
        <taxon>Fungi incertae sedis</taxon>
        <taxon>Chytridiomycota</taxon>
        <taxon>Chytridiomycota incertae sedis</taxon>
        <taxon>Neocallimastigomycetes</taxon>
        <taxon>Neocallimastigales</taxon>
        <taxon>Neocallimastigaceae</taxon>
        <taxon>Neocallimastix</taxon>
    </lineage>
</organism>
<dbReference type="PANTHER" id="PTHR48104:SF30">
    <property type="entry name" value="METACASPASE-1"/>
    <property type="match status" value="1"/>
</dbReference>
<dbReference type="GO" id="GO:0005737">
    <property type="term" value="C:cytoplasm"/>
    <property type="evidence" value="ECO:0007669"/>
    <property type="project" value="TreeGrafter"/>
</dbReference>
<dbReference type="Gene3D" id="3.40.50.12660">
    <property type="match status" value="2"/>
</dbReference>
<evidence type="ECO:0000313" key="3">
    <source>
        <dbReference type="EMBL" id="ORY22731.1"/>
    </source>
</evidence>
<name>A0A1Y2AJJ9_9FUNG</name>
<feature type="domain" description="Peptidase C14 caspase" evidence="2">
    <location>
        <begin position="145"/>
        <end position="431"/>
    </location>
</feature>
<dbReference type="InterPro" id="IPR011600">
    <property type="entry name" value="Pept_C14_caspase"/>
</dbReference>
<dbReference type="Pfam" id="PF00656">
    <property type="entry name" value="Peptidase_C14"/>
    <property type="match status" value="1"/>
</dbReference>
<comment type="similarity">
    <text evidence="1">Belongs to the peptidase C14B family.</text>
</comment>
<sequence length="441" mass="49966">MYSNYPREGPYNYNYPNYYNNQRGYPFYNGYPIQSNYPSPNPYSPSGGSGYYSAPPTPPNGYVNYQGYPGNRWNNPNYCPSPSSSSDNSKKFNIHINRWDDDANNDATQKINQKAREKNLWKNDVDHFYREKGDNYVRSTCTGNKKALFVGINYTGSEAELRGCINDVKNISRLVCQQFGFRNCLFLTDDQADPNLLPTYHNIIEAMKWLVHGAQPGDSLFFHYSGHGGTATDEDGDELDGFDETILPVDYKTSGQILDDEIYDNLVSPLPQGCRLTAIFDSCHSGTILDLPYTYQCDGEVEVIENDMKKEFFKKAIDIVDGFISGNENTIANTILSIFDGSLFHTDKISNEEVVKKRKHDADVIQFSGCKDCQTSADAVIDSKSTGAMSYAIVTLLSQNRQYTYTELLTEIRQIMKEKNFSQIPQLSTSHPMNMNETFIM</sequence>
<dbReference type="GO" id="GO:0006508">
    <property type="term" value="P:proteolysis"/>
    <property type="evidence" value="ECO:0007669"/>
    <property type="project" value="InterPro"/>
</dbReference>
<dbReference type="InterPro" id="IPR050452">
    <property type="entry name" value="Metacaspase"/>
</dbReference>
<dbReference type="GO" id="GO:0004197">
    <property type="term" value="F:cysteine-type endopeptidase activity"/>
    <property type="evidence" value="ECO:0007669"/>
    <property type="project" value="InterPro"/>
</dbReference>
<dbReference type="PANTHER" id="PTHR48104">
    <property type="entry name" value="METACASPASE-4"/>
    <property type="match status" value="1"/>
</dbReference>
<dbReference type="Proteomes" id="UP000193920">
    <property type="component" value="Unassembled WGS sequence"/>
</dbReference>
<comment type="caution">
    <text evidence="3">The sequence shown here is derived from an EMBL/GenBank/DDBJ whole genome shotgun (WGS) entry which is preliminary data.</text>
</comment>
<dbReference type="AlphaFoldDB" id="A0A1Y2AJJ9"/>